<sequence length="127" mass="14109">MAASVKFLIQIVLSCLLISKGLCRDCALSDIILTQKEAKNSIQWTVSLENKCKCAIQDIELNCKGFQTVEKIDQSVLLGPTGDGCCIFLNKNQVIKPNDVGRFTYAFKTQFKFSVRDFSLPNGTCFS</sequence>
<reference evidence="1" key="1">
    <citation type="submission" date="2022-02" db="EMBL/GenBank/DDBJ databases">
        <title>Plant Genome Project.</title>
        <authorList>
            <person name="Zhang R.-G."/>
        </authorList>
    </citation>
    <scope>NUCLEOTIDE SEQUENCE</scope>
    <source>
        <strain evidence="1">AT1</strain>
    </source>
</reference>
<protein>
    <submittedName>
        <fullName evidence="1">Uncharacterized protein</fullName>
    </submittedName>
</protein>
<evidence type="ECO:0000313" key="2">
    <source>
        <dbReference type="Proteomes" id="UP001062846"/>
    </source>
</evidence>
<proteinExistence type="predicted"/>
<gene>
    <name evidence="1" type="ORF">RHMOL_Rhmol04G0129000</name>
</gene>
<accession>A0ACC0P129</accession>
<organism evidence="1 2">
    <name type="scientific">Rhododendron molle</name>
    <name type="common">Chinese azalea</name>
    <name type="synonym">Azalea mollis</name>
    <dbReference type="NCBI Taxonomy" id="49168"/>
    <lineage>
        <taxon>Eukaryota</taxon>
        <taxon>Viridiplantae</taxon>
        <taxon>Streptophyta</taxon>
        <taxon>Embryophyta</taxon>
        <taxon>Tracheophyta</taxon>
        <taxon>Spermatophyta</taxon>
        <taxon>Magnoliopsida</taxon>
        <taxon>eudicotyledons</taxon>
        <taxon>Gunneridae</taxon>
        <taxon>Pentapetalae</taxon>
        <taxon>asterids</taxon>
        <taxon>Ericales</taxon>
        <taxon>Ericaceae</taxon>
        <taxon>Ericoideae</taxon>
        <taxon>Rhodoreae</taxon>
        <taxon>Rhododendron</taxon>
    </lineage>
</organism>
<evidence type="ECO:0000313" key="1">
    <source>
        <dbReference type="EMBL" id="KAI8558859.1"/>
    </source>
</evidence>
<name>A0ACC0P129_RHOML</name>
<comment type="caution">
    <text evidence="1">The sequence shown here is derived from an EMBL/GenBank/DDBJ whole genome shotgun (WGS) entry which is preliminary data.</text>
</comment>
<keyword evidence="2" id="KW-1185">Reference proteome</keyword>
<dbReference type="EMBL" id="CM046391">
    <property type="protein sequence ID" value="KAI8558859.1"/>
    <property type="molecule type" value="Genomic_DNA"/>
</dbReference>
<dbReference type="Proteomes" id="UP001062846">
    <property type="component" value="Chromosome 4"/>
</dbReference>